<dbReference type="Pfam" id="PF00440">
    <property type="entry name" value="TetR_N"/>
    <property type="match status" value="1"/>
</dbReference>
<keyword evidence="2 4" id="KW-0238">DNA-binding</keyword>
<name>A0A852YDN6_9MICO</name>
<proteinExistence type="predicted"/>
<dbReference type="RefSeq" id="WP_343046559.1">
    <property type="nucleotide sequence ID" value="NZ_JACBZY010000001.1"/>
</dbReference>
<dbReference type="SUPFAM" id="SSF46689">
    <property type="entry name" value="Homeodomain-like"/>
    <property type="match status" value="1"/>
</dbReference>
<evidence type="ECO:0000256" key="1">
    <source>
        <dbReference type="ARBA" id="ARBA00023015"/>
    </source>
</evidence>
<dbReference type="PANTHER" id="PTHR30055:SF234">
    <property type="entry name" value="HTH-TYPE TRANSCRIPTIONAL REGULATOR BETI"/>
    <property type="match status" value="1"/>
</dbReference>
<protein>
    <submittedName>
        <fullName evidence="6">AcrR family transcriptional regulator</fullName>
    </submittedName>
</protein>
<keyword evidence="3" id="KW-0804">Transcription</keyword>
<evidence type="ECO:0000256" key="4">
    <source>
        <dbReference type="PROSITE-ProRule" id="PRU00335"/>
    </source>
</evidence>
<dbReference type="EMBL" id="JACBZY010000001">
    <property type="protein sequence ID" value="NYG97767.1"/>
    <property type="molecule type" value="Genomic_DNA"/>
</dbReference>
<dbReference type="GO" id="GO:0000976">
    <property type="term" value="F:transcription cis-regulatory region binding"/>
    <property type="evidence" value="ECO:0007669"/>
    <property type="project" value="TreeGrafter"/>
</dbReference>
<dbReference type="GO" id="GO:0003700">
    <property type="term" value="F:DNA-binding transcription factor activity"/>
    <property type="evidence" value="ECO:0007669"/>
    <property type="project" value="TreeGrafter"/>
</dbReference>
<comment type="caution">
    <text evidence="6">The sequence shown here is derived from an EMBL/GenBank/DDBJ whole genome shotgun (WGS) entry which is preliminary data.</text>
</comment>
<gene>
    <name evidence="6" type="ORF">BJ979_000393</name>
</gene>
<keyword evidence="7" id="KW-1185">Reference proteome</keyword>
<dbReference type="InterPro" id="IPR001647">
    <property type="entry name" value="HTH_TetR"/>
</dbReference>
<dbReference type="InterPro" id="IPR009057">
    <property type="entry name" value="Homeodomain-like_sf"/>
</dbReference>
<dbReference type="Proteomes" id="UP000553888">
    <property type="component" value="Unassembled WGS sequence"/>
</dbReference>
<dbReference type="InterPro" id="IPR050109">
    <property type="entry name" value="HTH-type_TetR-like_transc_reg"/>
</dbReference>
<dbReference type="PROSITE" id="PS50977">
    <property type="entry name" value="HTH_TETR_2"/>
    <property type="match status" value="1"/>
</dbReference>
<feature type="DNA-binding region" description="H-T-H motif" evidence="4">
    <location>
        <begin position="63"/>
        <end position="82"/>
    </location>
</feature>
<reference evidence="6 7" key="1">
    <citation type="submission" date="2020-07" db="EMBL/GenBank/DDBJ databases">
        <title>Sequencing the genomes of 1000 actinobacteria strains.</title>
        <authorList>
            <person name="Klenk H.-P."/>
        </authorList>
    </citation>
    <scope>NUCLEOTIDE SEQUENCE [LARGE SCALE GENOMIC DNA]</scope>
    <source>
        <strain evidence="6 7">DSM 23141</strain>
    </source>
</reference>
<keyword evidence="1" id="KW-0805">Transcription regulation</keyword>
<evidence type="ECO:0000313" key="7">
    <source>
        <dbReference type="Proteomes" id="UP000553888"/>
    </source>
</evidence>
<evidence type="ECO:0000256" key="2">
    <source>
        <dbReference type="ARBA" id="ARBA00023125"/>
    </source>
</evidence>
<sequence>MRGETSPTTSAVREAVPLDTAALILAGDTEEVSLRERKKARTWMALHEAARSLVLERGLDGVTIEEICEVAEVSPRTFFNYFASKADAALGLREPRIHDEAFARFAARGAEHGAVNDLCDLLAATIDLPPDTARVKELGRERPEVSPAIHKWMSQLRTAISDAAVDRLGERRGRLAVALVFAGLFETIHEPAVSSADDLAARLRERVAMMVEIAGA</sequence>
<feature type="domain" description="HTH tetR-type" evidence="5">
    <location>
        <begin position="40"/>
        <end position="100"/>
    </location>
</feature>
<dbReference type="Gene3D" id="1.10.357.10">
    <property type="entry name" value="Tetracycline Repressor, domain 2"/>
    <property type="match status" value="1"/>
</dbReference>
<evidence type="ECO:0000259" key="5">
    <source>
        <dbReference type="PROSITE" id="PS50977"/>
    </source>
</evidence>
<accession>A0A852YDN6</accession>
<dbReference type="AlphaFoldDB" id="A0A852YDN6"/>
<organism evidence="6 7">
    <name type="scientific">Schumannella luteola</name>
    <dbReference type="NCBI Taxonomy" id="472059"/>
    <lineage>
        <taxon>Bacteria</taxon>
        <taxon>Bacillati</taxon>
        <taxon>Actinomycetota</taxon>
        <taxon>Actinomycetes</taxon>
        <taxon>Micrococcales</taxon>
        <taxon>Microbacteriaceae</taxon>
        <taxon>Schumannella</taxon>
    </lineage>
</organism>
<dbReference type="PANTHER" id="PTHR30055">
    <property type="entry name" value="HTH-TYPE TRANSCRIPTIONAL REGULATOR RUTR"/>
    <property type="match status" value="1"/>
</dbReference>
<evidence type="ECO:0000313" key="6">
    <source>
        <dbReference type="EMBL" id="NYG97767.1"/>
    </source>
</evidence>
<evidence type="ECO:0000256" key="3">
    <source>
        <dbReference type="ARBA" id="ARBA00023163"/>
    </source>
</evidence>